<dbReference type="GO" id="GO:0016020">
    <property type="term" value="C:membrane"/>
    <property type="evidence" value="ECO:0007669"/>
    <property type="project" value="InterPro"/>
</dbReference>
<sequence>MRKLSKAIARRDVQSIGLLRWLTATGHKDIGTLYLVFALAMLFIGGAMALWLRAELFAPGLRLMGPHVYNQLLTLHALIMIFGAVLPALSGLASWQIPLMIGAPDMAFPRVNALGFWLLPFACALLLATLFLQASGGAPAAGWTFYPPLSMQGGLGADLAILAVLMLCVSAALTALNAVATVFGLRASGMTLVRLPMFVWTWLVAAFLLLVAAPALAGALLLQLGDRHFGTQFFDAAGGGDPRFAQHLFWFFGNSAEYILILPAVGIVSQILPTFARKPLFGHVSTALAVFAAACLALIGWGSHMVATGLPPAGALFFMYGAMLAAVPASVVVFNWIATLWRGSLSFETPMLFALAFVLEFTLGGLAGLVLALAPLDLQHHDTQSVVAHAHTMLVSGALFAILGGAYYWLPRWTGRRYDERLGKLHFWLSLLGANLAFLPQYWLGAAGMSRRIPDYALQFTEPNRWSTVGAFLLGLAQLIFLYVVVRTVRGGRKADVRFWEGARGLEWTQRSAPRGFGAGPRTRSPNP</sequence>
<feature type="transmembrane region" description="Helical" evidence="2">
    <location>
        <begin position="350"/>
        <end position="374"/>
    </location>
</feature>
<feature type="transmembrane region" description="Helical" evidence="2">
    <location>
        <begin position="313"/>
        <end position="338"/>
    </location>
</feature>
<dbReference type="GO" id="GO:0020037">
    <property type="term" value="F:heme binding"/>
    <property type="evidence" value="ECO:0007669"/>
    <property type="project" value="InterPro"/>
</dbReference>
<feature type="transmembrane region" description="Helical" evidence="2">
    <location>
        <begin position="30"/>
        <end position="52"/>
    </location>
</feature>
<keyword evidence="1" id="KW-0249">Electron transport</keyword>
<dbReference type="EMBL" id="MFSU01000019">
    <property type="protein sequence ID" value="OGI48774.1"/>
    <property type="molecule type" value="Genomic_DNA"/>
</dbReference>
<feature type="transmembrane region" description="Helical" evidence="2">
    <location>
        <begin position="280"/>
        <end position="301"/>
    </location>
</feature>
<comment type="caution">
    <text evidence="4">The sequence shown here is derived from an EMBL/GenBank/DDBJ whole genome shotgun (WGS) entry which is preliminary data.</text>
</comment>
<dbReference type="STRING" id="1817760.A2151_00285"/>
<evidence type="ECO:0000256" key="2">
    <source>
        <dbReference type="SAM" id="Phobius"/>
    </source>
</evidence>
<dbReference type="PRINTS" id="PR01165">
    <property type="entry name" value="CYCOXIDASEI"/>
</dbReference>
<evidence type="ECO:0000313" key="5">
    <source>
        <dbReference type="Proteomes" id="UP000178885"/>
    </source>
</evidence>
<keyword evidence="2" id="KW-0812">Transmembrane</keyword>
<feature type="transmembrane region" description="Helical" evidence="2">
    <location>
        <begin position="159"/>
        <end position="185"/>
    </location>
</feature>
<reference evidence="4 5" key="1">
    <citation type="journal article" date="2016" name="Nat. Commun.">
        <title>Thousands of microbial genomes shed light on interconnected biogeochemical processes in an aquifer system.</title>
        <authorList>
            <person name="Anantharaman K."/>
            <person name="Brown C.T."/>
            <person name="Hug L.A."/>
            <person name="Sharon I."/>
            <person name="Castelle C.J."/>
            <person name="Probst A.J."/>
            <person name="Thomas B.C."/>
            <person name="Singh A."/>
            <person name="Wilkins M.J."/>
            <person name="Karaoz U."/>
            <person name="Brodie E.L."/>
            <person name="Williams K.H."/>
            <person name="Hubbard S.S."/>
            <person name="Banfield J.F."/>
        </authorList>
    </citation>
    <scope>NUCLEOTIDE SEQUENCE [LARGE SCALE GENOMIC DNA]</scope>
</reference>
<dbReference type="GO" id="GO:0015990">
    <property type="term" value="P:electron transport coupled proton transport"/>
    <property type="evidence" value="ECO:0007669"/>
    <property type="project" value="TreeGrafter"/>
</dbReference>
<keyword evidence="1" id="KW-0813">Transport</keyword>
<feature type="transmembrane region" description="Helical" evidence="2">
    <location>
        <begin position="72"/>
        <end position="95"/>
    </location>
</feature>
<dbReference type="GO" id="GO:0004129">
    <property type="term" value="F:cytochrome-c oxidase activity"/>
    <property type="evidence" value="ECO:0007669"/>
    <property type="project" value="InterPro"/>
</dbReference>
<protein>
    <submittedName>
        <fullName evidence="4">Cytochrome c oxidase subunit I</fullName>
    </submittedName>
</protein>
<dbReference type="GO" id="GO:0009060">
    <property type="term" value="P:aerobic respiration"/>
    <property type="evidence" value="ECO:0007669"/>
    <property type="project" value="InterPro"/>
</dbReference>
<dbReference type="AlphaFoldDB" id="A0A1F6TUG4"/>
<feature type="transmembrane region" description="Helical" evidence="2">
    <location>
        <begin position="116"/>
        <end position="139"/>
    </location>
</feature>
<dbReference type="GO" id="GO:0022904">
    <property type="term" value="P:respiratory electron transport chain"/>
    <property type="evidence" value="ECO:0007669"/>
    <property type="project" value="TreeGrafter"/>
</dbReference>
<dbReference type="InterPro" id="IPR036927">
    <property type="entry name" value="Cyt_c_oxase-like_su1_sf"/>
</dbReference>
<evidence type="ECO:0000256" key="1">
    <source>
        <dbReference type="ARBA" id="ARBA00022660"/>
    </source>
</evidence>
<evidence type="ECO:0000259" key="3">
    <source>
        <dbReference type="PROSITE" id="PS50855"/>
    </source>
</evidence>
<dbReference type="InterPro" id="IPR023616">
    <property type="entry name" value="Cyt_c_oxase-like_su1_dom"/>
</dbReference>
<dbReference type="PROSITE" id="PS50855">
    <property type="entry name" value="COX1"/>
    <property type="match status" value="1"/>
</dbReference>
<feature type="transmembrane region" description="Helical" evidence="2">
    <location>
        <begin position="386"/>
        <end position="410"/>
    </location>
</feature>
<keyword evidence="2" id="KW-1133">Transmembrane helix</keyword>
<organism evidence="4 5">
    <name type="scientific">Candidatus Muproteobacteria bacterium RBG_16_65_34</name>
    <dbReference type="NCBI Taxonomy" id="1817760"/>
    <lineage>
        <taxon>Bacteria</taxon>
        <taxon>Pseudomonadati</taxon>
        <taxon>Pseudomonadota</taxon>
        <taxon>Candidatus Muproteobacteria</taxon>
    </lineage>
</organism>
<dbReference type="PANTHER" id="PTHR10422">
    <property type="entry name" value="CYTOCHROME C OXIDASE SUBUNIT 1"/>
    <property type="match status" value="1"/>
</dbReference>
<gene>
    <name evidence="4" type="ORF">A2151_00285</name>
</gene>
<accession>A0A1F6TUG4</accession>
<feature type="transmembrane region" description="Helical" evidence="2">
    <location>
        <begin position="244"/>
        <end position="268"/>
    </location>
</feature>
<dbReference type="Proteomes" id="UP000178885">
    <property type="component" value="Unassembled WGS sequence"/>
</dbReference>
<dbReference type="PANTHER" id="PTHR10422:SF18">
    <property type="entry name" value="CYTOCHROME C OXIDASE SUBUNIT 1"/>
    <property type="match status" value="1"/>
</dbReference>
<feature type="transmembrane region" description="Helical" evidence="2">
    <location>
        <begin position="464"/>
        <end position="486"/>
    </location>
</feature>
<feature type="transmembrane region" description="Helical" evidence="2">
    <location>
        <begin position="197"/>
        <end position="224"/>
    </location>
</feature>
<name>A0A1F6TUG4_9PROT</name>
<keyword evidence="2" id="KW-0472">Membrane</keyword>
<dbReference type="SUPFAM" id="SSF81442">
    <property type="entry name" value="Cytochrome c oxidase subunit I-like"/>
    <property type="match status" value="1"/>
</dbReference>
<proteinExistence type="predicted"/>
<evidence type="ECO:0000313" key="4">
    <source>
        <dbReference type="EMBL" id="OGI48774.1"/>
    </source>
</evidence>
<feature type="transmembrane region" description="Helical" evidence="2">
    <location>
        <begin position="422"/>
        <end position="444"/>
    </location>
</feature>
<keyword evidence="1" id="KW-0679">Respiratory chain</keyword>
<dbReference type="Pfam" id="PF00115">
    <property type="entry name" value="COX1"/>
    <property type="match status" value="1"/>
</dbReference>
<dbReference type="Gene3D" id="1.20.210.10">
    <property type="entry name" value="Cytochrome c oxidase-like, subunit I domain"/>
    <property type="match status" value="1"/>
</dbReference>
<feature type="domain" description="Cytochrome oxidase subunit I profile" evidence="3">
    <location>
        <begin position="15"/>
        <end position="514"/>
    </location>
</feature>
<dbReference type="InterPro" id="IPR000883">
    <property type="entry name" value="Cyt_C_Oxase_1"/>
</dbReference>